<comment type="caution">
    <text evidence="1">The sequence shown here is derived from an EMBL/GenBank/DDBJ whole genome shotgun (WGS) entry which is preliminary data.</text>
</comment>
<gene>
    <name evidence="1" type="ORF">DHW29_15400</name>
</gene>
<name>A0A3D2SRJ0_9GAMM</name>
<sequence length="55" mass="6692">IFHTHQGWMYFNCNPNQFNYKTGEENIDNRIEMISQHEHNWLKLETDLLAARIET</sequence>
<accession>A0A3D2SRJ0</accession>
<proteinExistence type="predicted"/>
<dbReference type="AlphaFoldDB" id="A0A3D2SRJ0"/>
<protein>
    <submittedName>
        <fullName evidence="1">Cobalamin biosynthesis protein CobW</fullName>
    </submittedName>
</protein>
<dbReference type="EMBL" id="DPVE01000279">
    <property type="protein sequence ID" value="HCK31422.1"/>
    <property type="molecule type" value="Genomic_DNA"/>
</dbReference>
<organism evidence="1 2">
    <name type="scientific">Acinetobacter ursingii</name>
    <dbReference type="NCBI Taxonomy" id="108980"/>
    <lineage>
        <taxon>Bacteria</taxon>
        <taxon>Pseudomonadati</taxon>
        <taxon>Pseudomonadota</taxon>
        <taxon>Gammaproteobacteria</taxon>
        <taxon>Moraxellales</taxon>
        <taxon>Moraxellaceae</taxon>
        <taxon>Acinetobacter</taxon>
    </lineage>
</organism>
<reference evidence="1 2" key="1">
    <citation type="journal article" date="2018" name="Nat. Biotechnol.">
        <title>A standardized bacterial taxonomy based on genome phylogeny substantially revises the tree of life.</title>
        <authorList>
            <person name="Parks D.H."/>
            <person name="Chuvochina M."/>
            <person name="Waite D.W."/>
            <person name="Rinke C."/>
            <person name="Skarshewski A."/>
            <person name="Chaumeil P.A."/>
            <person name="Hugenholtz P."/>
        </authorList>
    </citation>
    <scope>NUCLEOTIDE SEQUENCE [LARGE SCALE GENOMIC DNA]</scope>
    <source>
        <strain evidence="1">UBA9669</strain>
    </source>
</reference>
<evidence type="ECO:0000313" key="2">
    <source>
        <dbReference type="Proteomes" id="UP000263596"/>
    </source>
</evidence>
<feature type="non-terminal residue" evidence="1">
    <location>
        <position position="1"/>
    </location>
</feature>
<dbReference type="Proteomes" id="UP000263596">
    <property type="component" value="Unassembled WGS sequence"/>
</dbReference>
<evidence type="ECO:0000313" key="1">
    <source>
        <dbReference type="EMBL" id="HCK31422.1"/>
    </source>
</evidence>